<keyword evidence="4" id="KW-1185">Reference proteome</keyword>
<dbReference type="EMBL" id="BSFM01000001">
    <property type="protein sequence ID" value="GLK81943.1"/>
    <property type="molecule type" value="Genomic_DNA"/>
</dbReference>
<dbReference type="Proteomes" id="UP001143330">
    <property type="component" value="Unassembled WGS sequence"/>
</dbReference>
<dbReference type="RefSeq" id="WP_246546395.1">
    <property type="nucleotide sequence ID" value="NZ_BSFM01000001.1"/>
</dbReference>
<proteinExistence type="predicted"/>
<reference evidence="3" key="1">
    <citation type="journal article" date="2014" name="Int. J. Syst. Evol. Microbiol.">
        <title>Complete genome sequence of Corynebacterium casei LMG S-19264T (=DSM 44701T), isolated from a smear-ripened cheese.</title>
        <authorList>
            <consortium name="US DOE Joint Genome Institute (JGI-PGF)"/>
            <person name="Walter F."/>
            <person name="Albersmeier A."/>
            <person name="Kalinowski J."/>
            <person name="Ruckert C."/>
        </authorList>
    </citation>
    <scope>NUCLEOTIDE SEQUENCE</scope>
    <source>
        <strain evidence="3">VKM B-2789</strain>
    </source>
</reference>
<evidence type="ECO:0000256" key="2">
    <source>
        <dbReference type="SAM" id="SignalP"/>
    </source>
</evidence>
<feature type="region of interest" description="Disordered" evidence="1">
    <location>
        <begin position="36"/>
        <end position="61"/>
    </location>
</feature>
<feature type="chain" id="PRO_5040790535" description="PepSY domain-containing protein" evidence="2">
    <location>
        <begin position="25"/>
        <end position="127"/>
    </location>
</feature>
<evidence type="ECO:0000256" key="1">
    <source>
        <dbReference type="SAM" id="MobiDB-lite"/>
    </source>
</evidence>
<evidence type="ECO:0008006" key="5">
    <source>
        <dbReference type="Google" id="ProtNLM"/>
    </source>
</evidence>
<keyword evidence="2" id="KW-0732">Signal</keyword>
<comment type="caution">
    <text evidence="3">The sequence shown here is derived from an EMBL/GenBank/DDBJ whole genome shotgun (WGS) entry which is preliminary data.</text>
</comment>
<accession>A0A9W6N8V5</accession>
<feature type="signal peptide" evidence="2">
    <location>
        <begin position="1"/>
        <end position="24"/>
    </location>
</feature>
<protein>
    <recommendedName>
        <fullName evidence="5">PepSY domain-containing protein</fullName>
    </recommendedName>
</protein>
<name>A0A9W6N8V5_9HYPH</name>
<reference evidence="3" key="2">
    <citation type="submission" date="2023-01" db="EMBL/GenBank/DDBJ databases">
        <authorList>
            <person name="Sun Q."/>
            <person name="Evtushenko L."/>
        </authorList>
    </citation>
    <scope>NUCLEOTIDE SEQUENCE</scope>
    <source>
        <strain evidence="3">VKM B-2789</strain>
    </source>
</reference>
<gene>
    <name evidence="3" type="ORF">GCM10017653_00120</name>
</gene>
<evidence type="ECO:0000313" key="3">
    <source>
        <dbReference type="EMBL" id="GLK81943.1"/>
    </source>
</evidence>
<dbReference type="AlphaFoldDB" id="A0A9W6N8V5"/>
<evidence type="ECO:0000313" key="4">
    <source>
        <dbReference type="Proteomes" id="UP001143330"/>
    </source>
</evidence>
<sequence length="127" mass="13062">MAMLRVLLAILLALPAGLTLDARAQTIAQAIGPSGGPWAAPYGRGGPPPGPYAPYETPPAGGRLDGEAAARMLRARGFSDVSVLRQRGPTILLEANGPRGERVQVVVDAASGAISGMKVIGFGTQRY</sequence>
<organism evidence="3 4">
    <name type="scientific">Ancylobacter defluvii</name>
    <dbReference type="NCBI Taxonomy" id="1282440"/>
    <lineage>
        <taxon>Bacteria</taxon>
        <taxon>Pseudomonadati</taxon>
        <taxon>Pseudomonadota</taxon>
        <taxon>Alphaproteobacteria</taxon>
        <taxon>Hyphomicrobiales</taxon>
        <taxon>Xanthobacteraceae</taxon>
        <taxon>Ancylobacter</taxon>
    </lineage>
</organism>